<dbReference type="AlphaFoldDB" id="X0RZG9"/>
<protein>
    <submittedName>
        <fullName evidence="1">Uncharacterized protein</fullName>
    </submittedName>
</protein>
<accession>X0RZG9</accession>
<proteinExistence type="predicted"/>
<dbReference type="EMBL" id="BARS01002542">
    <property type="protein sequence ID" value="GAF69112.1"/>
    <property type="molecule type" value="Genomic_DNA"/>
</dbReference>
<dbReference type="PROSITE" id="PS51257">
    <property type="entry name" value="PROKAR_LIPOPROTEIN"/>
    <property type="match status" value="1"/>
</dbReference>
<sequence>MRIRSFAALVGIAGIALTACNTTGSRIHRQQELFDSYPPEVQQNIRDGVIEVGYTPEMVVMAIGEPDRKIEAKAEDESGEVWTYHKKTPGFGIGMGTGGYLGSGVSIGTGVTTGKPARSEDRAVVEFKGGRVKSIETAGSD</sequence>
<reference evidence="1" key="1">
    <citation type="journal article" date="2014" name="Front. Microbiol.">
        <title>High frequency of phylogenetically diverse reductive dehalogenase-homologous genes in deep subseafloor sedimentary metagenomes.</title>
        <authorList>
            <person name="Kawai M."/>
            <person name="Futagami T."/>
            <person name="Toyoda A."/>
            <person name="Takaki Y."/>
            <person name="Nishi S."/>
            <person name="Hori S."/>
            <person name="Arai W."/>
            <person name="Tsubouchi T."/>
            <person name="Morono Y."/>
            <person name="Uchiyama I."/>
            <person name="Ito T."/>
            <person name="Fujiyama A."/>
            <person name="Inagaki F."/>
            <person name="Takami H."/>
        </authorList>
    </citation>
    <scope>NUCLEOTIDE SEQUENCE</scope>
    <source>
        <strain evidence="1">Expedition CK06-06</strain>
    </source>
</reference>
<name>X0RZG9_9ZZZZ</name>
<gene>
    <name evidence="1" type="ORF">S01H1_04853</name>
</gene>
<evidence type="ECO:0000313" key="1">
    <source>
        <dbReference type="EMBL" id="GAF69112.1"/>
    </source>
</evidence>
<organism evidence="1">
    <name type="scientific">marine sediment metagenome</name>
    <dbReference type="NCBI Taxonomy" id="412755"/>
    <lineage>
        <taxon>unclassified sequences</taxon>
        <taxon>metagenomes</taxon>
        <taxon>ecological metagenomes</taxon>
    </lineage>
</organism>
<comment type="caution">
    <text evidence="1">The sequence shown here is derived from an EMBL/GenBank/DDBJ whole genome shotgun (WGS) entry which is preliminary data.</text>
</comment>